<name>A0AA85J4S3_TRIRE</name>
<evidence type="ECO:0000313" key="4">
    <source>
        <dbReference type="WBParaSite" id="TREG1_130120.1"/>
    </source>
</evidence>
<feature type="chain" id="PRO_5041661624" evidence="2">
    <location>
        <begin position="23"/>
        <end position="128"/>
    </location>
</feature>
<keyword evidence="2" id="KW-0732">Signal</keyword>
<sequence length="128" mass="13059">MVSLRLIGAIFAVCFVCKLVDGSGSQGSRSSTTAATTVTPGGGSSGGGSTGGGSAGGGSAVKTTVAPAVPKVTPDAKADYDKKVQQLVDCLTRVTKTSVKENDGKIRNIIEQLYLKKLRFISDSYSVI</sequence>
<evidence type="ECO:0000313" key="3">
    <source>
        <dbReference type="Proteomes" id="UP000050795"/>
    </source>
</evidence>
<reference evidence="3" key="1">
    <citation type="submission" date="2022-06" db="EMBL/GenBank/DDBJ databases">
        <authorList>
            <person name="Berger JAMES D."/>
            <person name="Berger JAMES D."/>
        </authorList>
    </citation>
    <scope>NUCLEOTIDE SEQUENCE [LARGE SCALE GENOMIC DNA]</scope>
</reference>
<feature type="compositionally biased region" description="Low complexity" evidence="1">
    <location>
        <begin position="23"/>
        <end position="39"/>
    </location>
</feature>
<feature type="region of interest" description="Disordered" evidence="1">
    <location>
        <begin position="23"/>
        <end position="61"/>
    </location>
</feature>
<dbReference type="Proteomes" id="UP000050795">
    <property type="component" value="Unassembled WGS sequence"/>
</dbReference>
<keyword evidence="3" id="KW-1185">Reference proteome</keyword>
<feature type="signal peptide" evidence="2">
    <location>
        <begin position="1"/>
        <end position="22"/>
    </location>
</feature>
<proteinExistence type="predicted"/>
<protein>
    <submittedName>
        <fullName evidence="4">Uncharacterized protein</fullName>
    </submittedName>
</protein>
<evidence type="ECO:0000256" key="1">
    <source>
        <dbReference type="SAM" id="MobiDB-lite"/>
    </source>
</evidence>
<reference evidence="4" key="2">
    <citation type="submission" date="2023-11" db="UniProtKB">
        <authorList>
            <consortium name="WormBaseParasite"/>
        </authorList>
    </citation>
    <scope>IDENTIFICATION</scope>
</reference>
<feature type="compositionally biased region" description="Gly residues" evidence="1">
    <location>
        <begin position="40"/>
        <end position="59"/>
    </location>
</feature>
<dbReference type="AlphaFoldDB" id="A0AA85J4S3"/>
<organism evidence="3 4">
    <name type="scientific">Trichobilharzia regenti</name>
    <name type="common">Nasal bird schistosome</name>
    <dbReference type="NCBI Taxonomy" id="157069"/>
    <lineage>
        <taxon>Eukaryota</taxon>
        <taxon>Metazoa</taxon>
        <taxon>Spiralia</taxon>
        <taxon>Lophotrochozoa</taxon>
        <taxon>Platyhelminthes</taxon>
        <taxon>Trematoda</taxon>
        <taxon>Digenea</taxon>
        <taxon>Strigeidida</taxon>
        <taxon>Schistosomatoidea</taxon>
        <taxon>Schistosomatidae</taxon>
        <taxon>Trichobilharzia</taxon>
    </lineage>
</organism>
<dbReference type="WBParaSite" id="TREG1_130120.1">
    <property type="protein sequence ID" value="TREG1_130120.1"/>
    <property type="gene ID" value="TREG1_130120"/>
</dbReference>
<accession>A0AA85J4S3</accession>
<evidence type="ECO:0000256" key="2">
    <source>
        <dbReference type="SAM" id="SignalP"/>
    </source>
</evidence>